<dbReference type="EMBL" id="CP023692">
    <property type="protein sequence ID" value="QEV49180.1"/>
    <property type="molecule type" value="Genomic_DNA"/>
</dbReference>
<dbReference type="InterPro" id="IPR058248">
    <property type="entry name" value="Lxx211020-like"/>
</dbReference>
<dbReference type="Proteomes" id="UP000325563">
    <property type="component" value="Chromosome"/>
</dbReference>
<feature type="transmembrane region" description="Helical" evidence="1">
    <location>
        <begin position="23"/>
        <end position="44"/>
    </location>
</feature>
<dbReference type="PANTHER" id="PTHR36302">
    <property type="entry name" value="BLR7088 PROTEIN"/>
    <property type="match status" value="1"/>
</dbReference>
<dbReference type="KEGG" id="svn:CP980_32555"/>
<name>A0A5J6JE85_STRVI</name>
<dbReference type="SUPFAM" id="SSF110087">
    <property type="entry name" value="DR1885-like metal-binding protein"/>
    <property type="match status" value="1"/>
</dbReference>
<dbReference type="GeneID" id="95615273"/>
<evidence type="ECO:0000256" key="1">
    <source>
        <dbReference type="SAM" id="Phobius"/>
    </source>
</evidence>
<keyword evidence="1" id="KW-0812">Transmembrane</keyword>
<proteinExistence type="predicted"/>
<dbReference type="InterPro" id="IPR036182">
    <property type="entry name" value="PCuAC_sf"/>
</dbReference>
<keyword evidence="1" id="KW-0472">Membrane</keyword>
<keyword evidence="3" id="KW-1185">Reference proteome</keyword>
<organism evidence="2 3">
    <name type="scientific">Streptomyces vinaceus</name>
    <dbReference type="NCBI Taxonomy" id="1960"/>
    <lineage>
        <taxon>Bacteria</taxon>
        <taxon>Bacillati</taxon>
        <taxon>Actinomycetota</taxon>
        <taxon>Actinomycetes</taxon>
        <taxon>Kitasatosporales</taxon>
        <taxon>Streptomycetaceae</taxon>
        <taxon>Streptomyces</taxon>
    </lineage>
</organism>
<reference evidence="2 3" key="1">
    <citation type="submission" date="2017-09" db="EMBL/GenBank/DDBJ databases">
        <authorList>
            <person name="Lee N."/>
            <person name="Cho B.-K."/>
        </authorList>
    </citation>
    <scope>NUCLEOTIDE SEQUENCE [LARGE SCALE GENOMIC DNA]</scope>
    <source>
        <strain evidence="2 3">ATCC 27476</strain>
    </source>
</reference>
<dbReference type="RefSeq" id="WP_150529795.1">
    <property type="nucleotide sequence ID" value="NZ_BNBW01000016.1"/>
</dbReference>
<protein>
    <submittedName>
        <fullName evidence="2">Copper chaperone PCu(A)C</fullName>
    </submittedName>
</protein>
<dbReference type="Gene3D" id="2.60.40.1890">
    <property type="entry name" value="PCu(A)C copper chaperone"/>
    <property type="match status" value="1"/>
</dbReference>
<dbReference type="AlphaFoldDB" id="A0A5J6JE85"/>
<evidence type="ECO:0000313" key="2">
    <source>
        <dbReference type="EMBL" id="QEV49180.1"/>
    </source>
</evidence>
<dbReference type="PANTHER" id="PTHR36302:SF1">
    <property type="entry name" value="COPPER CHAPERONE PCU(A)C"/>
    <property type="match status" value="1"/>
</dbReference>
<sequence length="175" mass="18495">MTSSPGRTASEGRRPDRRRLRDGLVAALVPLVACLTALVGLTAWTKAGAAGSPARIEVGVGLVFLPYADKERTAAFFTIANTGGADDQLVSVTSPALEEVMLSRHERVGEGADAMRMVASLDIPAGGRLTMRPGSVDVMARVKVRWKEGDAVPFVLHFRRSGPVDAVAFVVRPGS</sequence>
<keyword evidence="1" id="KW-1133">Transmembrane helix</keyword>
<dbReference type="InterPro" id="IPR007410">
    <property type="entry name" value="LpqE-like"/>
</dbReference>
<dbReference type="Pfam" id="PF04314">
    <property type="entry name" value="PCuAC"/>
    <property type="match status" value="1"/>
</dbReference>
<gene>
    <name evidence="2" type="ORF">CP980_32555</name>
</gene>
<accession>A0A5J6JE85</accession>
<evidence type="ECO:0000313" key="3">
    <source>
        <dbReference type="Proteomes" id="UP000325563"/>
    </source>
</evidence>